<dbReference type="EMBL" id="CAMKVN010002180">
    <property type="protein sequence ID" value="CAI2179929.1"/>
    <property type="molecule type" value="Genomic_DNA"/>
</dbReference>
<sequence length="75" mass="8847">LFDLDQVPLYPENDNEFVDEDELSDINESDKNNSDLNKSQEEKDDNSSNYNYNIKELIAEMMWDNSDYSTVEDDQ</sequence>
<protein>
    <submittedName>
        <fullName evidence="2">9243_t:CDS:1</fullName>
    </submittedName>
</protein>
<evidence type="ECO:0000313" key="3">
    <source>
        <dbReference type="Proteomes" id="UP001153678"/>
    </source>
</evidence>
<dbReference type="Proteomes" id="UP001153678">
    <property type="component" value="Unassembled WGS sequence"/>
</dbReference>
<feature type="region of interest" description="Disordered" evidence="1">
    <location>
        <begin position="1"/>
        <end position="49"/>
    </location>
</feature>
<comment type="caution">
    <text evidence="2">The sequence shown here is derived from an EMBL/GenBank/DDBJ whole genome shotgun (WGS) entry which is preliminary data.</text>
</comment>
<evidence type="ECO:0000313" key="2">
    <source>
        <dbReference type="EMBL" id="CAI2179929.1"/>
    </source>
</evidence>
<accession>A0A9W4STG9</accession>
<keyword evidence="3" id="KW-1185">Reference proteome</keyword>
<feature type="compositionally biased region" description="Acidic residues" evidence="1">
    <location>
        <begin position="13"/>
        <end position="27"/>
    </location>
</feature>
<gene>
    <name evidence="2" type="ORF">FWILDA_LOCUS9332</name>
</gene>
<organism evidence="2 3">
    <name type="scientific">Funneliformis geosporum</name>
    <dbReference type="NCBI Taxonomy" id="1117311"/>
    <lineage>
        <taxon>Eukaryota</taxon>
        <taxon>Fungi</taxon>
        <taxon>Fungi incertae sedis</taxon>
        <taxon>Mucoromycota</taxon>
        <taxon>Glomeromycotina</taxon>
        <taxon>Glomeromycetes</taxon>
        <taxon>Glomerales</taxon>
        <taxon>Glomeraceae</taxon>
        <taxon>Funneliformis</taxon>
    </lineage>
</organism>
<reference evidence="2" key="1">
    <citation type="submission" date="2022-08" db="EMBL/GenBank/DDBJ databases">
        <authorList>
            <person name="Kallberg Y."/>
            <person name="Tangrot J."/>
            <person name="Rosling A."/>
        </authorList>
    </citation>
    <scope>NUCLEOTIDE SEQUENCE</scope>
    <source>
        <strain evidence="2">Wild A</strain>
    </source>
</reference>
<evidence type="ECO:0000256" key="1">
    <source>
        <dbReference type="SAM" id="MobiDB-lite"/>
    </source>
</evidence>
<name>A0A9W4STG9_9GLOM</name>
<feature type="non-terminal residue" evidence="2">
    <location>
        <position position="1"/>
    </location>
</feature>
<feature type="compositionally biased region" description="Basic and acidic residues" evidence="1">
    <location>
        <begin position="28"/>
        <end position="41"/>
    </location>
</feature>
<dbReference type="AlphaFoldDB" id="A0A9W4STG9"/>
<proteinExistence type="predicted"/>